<feature type="transmembrane region" description="Helical" evidence="2">
    <location>
        <begin position="29"/>
        <end position="57"/>
    </location>
</feature>
<feature type="region of interest" description="Disordered" evidence="1">
    <location>
        <begin position="287"/>
        <end position="313"/>
    </location>
</feature>
<keyword evidence="4" id="KW-1185">Reference proteome</keyword>
<feature type="compositionally biased region" description="Basic and acidic residues" evidence="1">
    <location>
        <begin position="294"/>
        <end position="305"/>
    </location>
</feature>
<feature type="transmembrane region" description="Helical" evidence="2">
    <location>
        <begin position="257"/>
        <end position="277"/>
    </location>
</feature>
<feature type="transmembrane region" description="Helical" evidence="2">
    <location>
        <begin position="142"/>
        <end position="165"/>
    </location>
</feature>
<dbReference type="Proteomes" id="UP001341281">
    <property type="component" value="Chromosome 09"/>
</dbReference>
<evidence type="ECO:0000313" key="3">
    <source>
        <dbReference type="EMBL" id="WVZ92688.1"/>
    </source>
</evidence>
<evidence type="ECO:0000256" key="1">
    <source>
        <dbReference type="SAM" id="MobiDB-lite"/>
    </source>
</evidence>
<dbReference type="PANTHER" id="PTHR33133">
    <property type="entry name" value="OS08G0107100 PROTEIN-RELATED"/>
    <property type="match status" value="1"/>
</dbReference>
<feature type="transmembrane region" description="Helical" evidence="2">
    <location>
        <begin position="177"/>
        <end position="207"/>
    </location>
</feature>
<evidence type="ECO:0000256" key="2">
    <source>
        <dbReference type="SAM" id="Phobius"/>
    </source>
</evidence>
<feature type="transmembrane region" description="Helical" evidence="2">
    <location>
        <begin position="228"/>
        <end position="245"/>
    </location>
</feature>
<keyword evidence="2" id="KW-0812">Transmembrane</keyword>
<keyword evidence="2" id="KW-1133">Transmembrane helix</keyword>
<keyword evidence="2" id="KW-0472">Membrane</keyword>
<dbReference type="EMBL" id="CP144753">
    <property type="protein sequence ID" value="WVZ92688.1"/>
    <property type="molecule type" value="Genomic_DNA"/>
</dbReference>
<gene>
    <name evidence="3" type="ORF">U9M48_038734</name>
</gene>
<reference evidence="3 4" key="1">
    <citation type="submission" date="2024-02" db="EMBL/GenBank/DDBJ databases">
        <title>High-quality chromosome-scale genome assembly of Pensacola bahiagrass (Paspalum notatum Flugge var. saurae).</title>
        <authorList>
            <person name="Vega J.M."/>
            <person name="Podio M."/>
            <person name="Orjuela J."/>
            <person name="Siena L.A."/>
            <person name="Pessino S.C."/>
            <person name="Combes M.C."/>
            <person name="Mariac C."/>
            <person name="Albertini E."/>
            <person name="Pupilli F."/>
            <person name="Ortiz J.P.A."/>
            <person name="Leblanc O."/>
        </authorList>
    </citation>
    <scope>NUCLEOTIDE SEQUENCE [LARGE SCALE GENOMIC DNA]</scope>
    <source>
        <strain evidence="3">R1</strain>
        <tissue evidence="3">Leaf</tissue>
    </source>
</reference>
<dbReference type="AlphaFoldDB" id="A0AAQ3UHE4"/>
<organism evidence="3 4">
    <name type="scientific">Paspalum notatum var. saurae</name>
    <dbReference type="NCBI Taxonomy" id="547442"/>
    <lineage>
        <taxon>Eukaryota</taxon>
        <taxon>Viridiplantae</taxon>
        <taxon>Streptophyta</taxon>
        <taxon>Embryophyta</taxon>
        <taxon>Tracheophyta</taxon>
        <taxon>Spermatophyta</taxon>
        <taxon>Magnoliopsida</taxon>
        <taxon>Liliopsida</taxon>
        <taxon>Poales</taxon>
        <taxon>Poaceae</taxon>
        <taxon>PACMAD clade</taxon>
        <taxon>Panicoideae</taxon>
        <taxon>Andropogonodae</taxon>
        <taxon>Paspaleae</taxon>
        <taxon>Paspalinae</taxon>
        <taxon>Paspalum</taxon>
    </lineage>
</organism>
<proteinExistence type="predicted"/>
<sequence>MDAPLGVAAVLSEALCLARRSKRHMLPCLLLALIPSSLLLAAGSHVSVYSLLLGFIARLHSLDRENPATPRFFGLLIRLKSDAAALSHANATLAAASHLGHFASTVIIAHAAAAACAGRHLPAKDLLQKLAESWRTGPLETYLYSTLLSAGYTALSVSLIAVPALNTAAGPSPRLAVVAAAAAAAAARFLYIYLAMVWAVGVVVSILEDGCRGLEAMHRAGEAVRGRRAQGFLIAVVLAIANASAGLGRGGPGWRDVLARAAHLLVGVFSPMVYTVFYHECRKNHGGDGAPPELPRRSKVDHDRQGAGVVAAV</sequence>
<name>A0AAQ3UHE4_PASNO</name>
<evidence type="ECO:0000313" key="4">
    <source>
        <dbReference type="Proteomes" id="UP001341281"/>
    </source>
</evidence>
<accession>A0AAQ3UHE4</accession>
<dbReference type="PANTHER" id="PTHR33133:SF1">
    <property type="entry name" value="EXPRESSED PROTEIN-RELATED"/>
    <property type="match status" value="1"/>
</dbReference>
<protein>
    <submittedName>
        <fullName evidence="3">Uncharacterized protein</fullName>
    </submittedName>
</protein>